<name>A0A4P6ZL00_9LACO</name>
<evidence type="ECO:0000256" key="2">
    <source>
        <dbReference type="ARBA" id="ARBA00008220"/>
    </source>
</evidence>
<evidence type="ECO:0000256" key="4">
    <source>
        <dbReference type="ARBA" id="ARBA00022475"/>
    </source>
</evidence>
<feature type="transmembrane region" description="Helical" evidence="9">
    <location>
        <begin position="92"/>
        <end position="115"/>
    </location>
</feature>
<keyword evidence="5 9" id="KW-0812">Transmembrane</keyword>
<feature type="transmembrane region" description="Helical" evidence="9">
    <location>
        <begin position="232"/>
        <end position="256"/>
    </location>
</feature>
<dbReference type="PANTHER" id="PTHR42770">
    <property type="entry name" value="AMINO ACID TRANSPORTER-RELATED"/>
    <property type="match status" value="1"/>
</dbReference>
<keyword evidence="4" id="KW-1003">Cell membrane</keyword>
<keyword evidence="7 9" id="KW-1133">Transmembrane helix</keyword>
<evidence type="ECO:0000256" key="9">
    <source>
        <dbReference type="SAM" id="Phobius"/>
    </source>
</evidence>
<dbReference type="PANTHER" id="PTHR42770:SF4">
    <property type="entry name" value="ARGININE_ORNITHINE ANTIPORTER-RELATED"/>
    <property type="match status" value="1"/>
</dbReference>
<evidence type="ECO:0000313" key="10">
    <source>
        <dbReference type="EMBL" id="QBP18501.1"/>
    </source>
</evidence>
<dbReference type="InterPro" id="IPR050367">
    <property type="entry name" value="APC_superfamily"/>
</dbReference>
<organism evidence="10 11">
    <name type="scientific">Acetilactobacillus jinshanensis</name>
    <dbReference type="NCBI Taxonomy" id="1720083"/>
    <lineage>
        <taxon>Bacteria</taxon>
        <taxon>Bacillati</taxon>
        <taxon>Bacillota</taxon>
        <taxon>Bacilli</taxon>
        <taxon>Lactobacillales</taxon>
        <taxon>Lactobacillaceae</taxon>
        <taxon>Acetilactobacillus</taxon>
    </lineage>
</organism>
<keyword evidence="3" id="KW-0813">Transport</keyword>
<dbReference type="GO" id="GO:0005886">
    <property type="term" value="C:plasma membrane"/>
    <property type="evidence" value="ECO:0007669"/>
    <property type="project" value="UniProtKB-SubCell"/>
</dbReference>
<dbReference type="EMBL" id="CP034726">
    <property type="protein sequence ID" value="QBP18501.1"/>
    <property type="molecule type" value="Genomic_DNA"/>
</dbReference>
<dbReference type="InterPro" id="IPR004754">
    <property type="entry name" value="Amino_acid_antiprt"/>
</dbReference>
<evidence type="ECO:0000256" key="1">
    <source>
        <dbReference type="ARBA" id="ARBA00004651"/>
    </source>
</evidence>
<feature type="transmembrane region" description="Helical" evidence="9">
    <location>
        <begin position="127"/>
        <end position="145"/>
    </location>
</feature>
<feature type="transmembrane region" description="Helical" evidence="9">
    <location>
        <begin position="7"/>
        <end position="28"/>
    </location>
</feature>
<dbReference type="GO" id="GO:0006865">
    <property type="term" value="P:amino acid transport"/>
    <property type="evidence" value="ECO:0007669"/>
    <property type="project" value="UniProtKB-KW"/>
</dbReference>
<reference evidence="11" key="1">
    <citation type="submission" date="2018-12" db="EMBL/GenBank/DDBJ databases">
        <title>A new species of lactobacillus.</title>
        <authorList>
            <person name="Jian Y."/>
            <person name="Xin L."/>
            <person name="Hong Z.J."/>
            <person name="Ming L.Z."/>
            <person name="Hong X.Z."/>
        </authorList>
    </citation>
    <scope>NUCLEOTIDE SEQUENCE [LARGE SCALE GENOMIC DNA]</scope>
    <source>
        <strain evidence="11">HSLZ-75</strain>
    </source>
</reference>
<evidence type="ECO:0000256" key="7">
    <source>
        <dbReference type="ARBA" id="ARBA00022989"/>
    </source>
</evidence>
<dbReference type="Gene3D" id="1.20.1740.10">
    <property type="entry name" value="Amino acid/polyamine transporter I"/>
    <property type="match status" value="1"/>
</dbReference>
<dbReference type="GO" id="GO:0022857">
    <property type="term" value="F:transmembrane transporter activity"/>
    <property type="evidence" value="ECO:0007669"/>
    <property type="project" value="InterPro"/>
</dbReference>
<evidence type="ECO:0000256" key="8">
    <source>
        <dbReference type="ARBA" id="ARBA00023136"/>
    </source>
</evidence>
<dbReference type="PIRSF" id="PIRSF006060">
    <property type="entry name" value="AA_transporter"/>
    <property type="match status" value="1"/>
</dbReference>
<dbReference type="KEGG" id="lji:ELX58_05000"/>
<feature type="transmembrane region" description="Helical" evidence="9">
    <location>
        <begin position="331"/>
        <end position="351"/>
    </location>
</feature>
<evidence type="ECO:0000256" key="5">
    <source>
        <dbReference type="ARBA" id="ARBA00022692"/>
    </source>
</evidence>
<dbReference type="RefSeq" id="WP_133442060.1">
    <property type="nucleotide sequence ID" value="NZ_CP034726.1"/>
</dbReference>
<comment type="similarity">
    <text evidence="2">Belongs to the amino acid-polyamine-organocation (APC) superfamily. Basic amino acid/polyamine antiporter (APA) (TC 2.A.3.2) family.</text>
</comment>
<feature type="transmembrane region" description="Helical" evidence="9">
    <location>
        <begin position="453"/>
        <end position="473"/>
    </location>
</feature>
<feature type="transmembrane region" description="Helical" evidence="9">
    <location>
        <begin position="415"/>
        <end position="433"/>
    </location>
</feature>
<accession>A0A4P6ZL00</accession>
<dbReference type="AlphaFoldDB" id="A0A4P6ZL00"/>
<evidence type="ECO:0000313" key="11">
    <source>
        <dbReference type="Proteomes" id="UP000294321"/>
    </source>
</evidence>
<feature type="transmembrane region" description="Helical" evidence="9">
    <location>
        <begin position="390"/>
        <end position="409"/>
    </location>
</feature>
<evidence type="ECO:0000256" key="3">
    <source>
        <dbReference type="ARBA" id="ARBA00022448"/>
    </source>
</evidence>
<sequence>MKSNRLGLTELTCLVIGSIIAGGIFNLMHDVATGAGAGAVSISWLITGIGMGSLALCFQNLVTKRPDLNAGIYSYAEAGFGKYMGFNAAWGYWLSAWLGNVGYITLCMSALGYFLPVFGNGQNWPSIILGSIMLWGCHFMILHGIKSASFVNIVVTIAKIIPIILFLIIVFLSFKLHIFEHDFWYTPTGKFQFGDVMRQVKSTMLVMVWTFTGIEGAVIFSGRAKHRKDVGLATILGISSMILLYMLMTLLSFGVMSRLQLSHLRQPAMASILKQLVGPWGAIVINAGIVVALVSALLDWTMFAGHVPYIASIHGTFPKLFSKTNHHNSPINSLIITDVCVEIFMFSFLITPRAYNFMYSIASSMVMIPYTFSAVYQLKYSLIGDHTNHRTRNIIIGIIASTYSAWIVYATGLTYWLLSAWLFALGIPCYVYLQKHDNHRQKVFKTWERWVAILIVITAIFGVYALVTGQIAISGNV</sequence>
<dbReference type="InterPro" id="IPR002293">
    <property type="entry name" value="AA/rel_permease1"/>
</dbReference>
<keyword evidence="11" id="KW-1185">Reference proteome</keyword>
<gene>
    <name evidence="10" type="ORF">ELX58_05000</name>
</gene>
<feature type="transmembrane region" description="Helical" evidence="9">
    <location>
        <begin position="34"/>
        <end position="58"/>
    </location>
</feature>
<feature type="transmembrane region" description="Helical" evidence="9">
    <location>
        <begin position="357"/>
        <end position="378"/>
    </location>
</feature>
<protein>
    <submittedName>
        <fullName evidence="10">Amino acid permease</fullName>
    </submittedName>
</protein>
<dbReference type="Proteomes" id="UP000294321">
    <property type="component" value="Chromosome"/>
</dbReference>
<comment type="subcellular location">
    <subcellularLocation>
        <location evidence="1">Cell membrane</location>
        <topology evidence="1">Multi-pass membrane protein</topology>
    </subcellularLocation>
</comment>
<dbReference type="NCBIfam" id="TIGR00905">
    <property type="entry name" value="2A0302"/>
    <property type="match status" value="1"/>
</dbReference>
<proteinExistence type="inferred from homology"/>
<dbReference type="Pfam" id="PF13520">
    <property type="entry name" value="AA_permease_2"/>
    <property type="match status" value="1"/>
</dbReference>
<feature type="transmembrane region" description="Helical" evidence="9">
    <location>
        <begin position="276"/>
        <end position="298"/>
    </location>
</feature>
<keyword evidence="6" id="KW-0029">Amino-acid transport</keyword>
<dbReference type="OrthoDB" id="9762947at2"/>
<keyword evidence="8 9" id="KW-0472">Membrane</keyword>
<evidence type="ECO:0000256" key="6">
    <source>
        <dbReference type="ARBA" id="ARBA00022970"/>
    </source>
</evidence>
<feature type="transmembrane region" description="Helical" evidence="9">
    <location>
        <begin position="199"/>
        <end position="220"/>
    </location>
</feature>
<feature type="transmembrane region" description="Helical" evidence="9">
    <location>
        <begin position="157"/>
        <end position="179"/>
    </location>
</feature>